<proteinExistence type="predicted"/>
<dbReference type="STRING" id="411467.BACCAP_01302"/>
<name>A6NSX3_9FIRM</name>
<reference evidence="1 2" key="2">
    <citation type="submission" date="2007-06" db="EMBL/GenBank/DDBJ databases">
        <title>Draft genome sequence of Pseudoflavonifractor capillosus ATCC 29799.</title>
        <authorList>
            <person name="Sudarsanam P."/>
            <person name="Ley R."/>
            <person name="Guruge J."/>
            <person name="Turnbaugh P.J."/>
            <person name="Mahowald M."/>
            <person name="Liep D."/>
            <person name="Gordon J."/>
        </authorList>
    </citation>
    <scope>NUCLEOTIDE SEQUENCE [LARGE SCALE GENOMIC DNA]</scope>
    <source>
        <strain evidence="1 2">ATCC 29799</strain>
    </source>
</reference>
<comment type="caution">
    <text evidence="1">The sequence shown here is derived from an EMBL/GenBank/DDBJ whole genome shotgun (WGS) entry which is preliminary data.</text>
</comment>
<sequence>MFLYFPPCFSLSRRPETPFFSFVKYLSYISLFLLKSFIFSQL</sequence>
<protein>
    <submittedName>
        <fullName evidence="1">Uncharacterized protein</fullName>
    </submittedName>
</protein>
<organism evidence="1 2">
    <name type="scientific">Pseudoflavonifractor capillosus ATCC 29799</name>
    <dbReference type="NCBI Taxonomy" id="411467"/>
    <lineage>
        <taxon>Bacteria</taxon>
        <taxon>Bacillati</taxon>
        <taxon>Bacillota</taxon>
        <taxon>Clostridia</taxon>
        <taxon>Eubacteriales</taxon>
        <taxon>Oscillospiraceae</taxon>
        <taxon>Pseudoflavonifractor</taxon>
    </lineage>
</organism>
<keyword evidence="2" id="KW-1185">Reference proteome</keyword>
<dbReference type="AlphaFoldDB" id="A6NSX3"/>
<dbReference type="EMBL" id="AAXG02000010">
    <property type="protein sequence ID" value="EDN00536.1"/>
    <property type="molecule type" value="Genomic_DNA"/>
</dbReference>
<dbReference type="Proteomes" id="UP000003639">
    <property type="component" value="Unassembled WGS sequence"/>
</dbReference>
<evidence type="ECO:0000313" key="2">
    <source>
        <dbReference type="Proteomes" id="UP000003639"/>
    </source>
</evidence>
<evidence type="ECO:0000313" key="1">
    <source>
        <dbReference type="EMBL" id="EDN00536.1"/>
    </source>
</evidence>
<accession>A6NSX3</accession>
<gene>
    <name evidence="1" type="ORF">BACCAP_01302</name>
</gene>
<reference evidence="1 2" key="1">
    <citation type="submission" date="2007-04" db="EMBL/GenBank/DDBJ databases">
        <authorList>
            <person name="Fulton L."/>
            <person name="Clifton S."/>
            <person name="Fulton B."/>
            <person name="Xu J."/>
            <person name="Minx P."/>
            <person name="Pepin K.H."/>
            <person name="Johnson M."/>
            <person name="Thiruvilangam P."/>
            <person name="Bhonagiri V."/>
            <person name="Nash W.E."/>
            <person name="Mardis E.R."/>
            <person name="Wilson R.K."/>
        </authorList>
    </citation>
    <scope>NUCLEOTIDE SEQUENCE [LARGE SCALE GENOMIC DNA]</scope>
    <source>
        <strain evidence="1 2">ATCC 29799</strain>
    </source>
</reference>